<feature type="compositionally biased region" description="Basic and acidic residues" evidence="5">
    <location>
        <begin position="238"/>
        <end position="252"/>
    </location>
</feature>
<dbReference type="GO" id="GO:0000462">
    <property type="term" value="P:maturation of SSU-rRNA from tricistronic rRNA transcript (SSU-rRNA, 5.8S rRNA, LSU-rRNA)"/>
    <property type="evidence" value="ECO:0007669"/>
    <property type="project" value="TreeGrafter"/>
</dbReference>
<evidence type="ECO:0000256" key="2">
    <source>
        <dbReference type="ARBA" id="ARBA00010979"/>
    </source>
</evidence>
<evidence type="ECO:0000259" key="6">
    <source>
        <dbReference type="Pfam" id="PF09368"/>
    </source>
</evidence>
<feature type="compositionally biased region" description="Acidic residues" evidence="5">
    <location>
        <begin position="217"/>
        <end position="230"/>
    </location>
</feature>
<reference evidence="7" key="2">
    <citation type="journal article" date="2021" name="World Allergy Organ. J.">
        <title>Chromosome-level assembly of Dermatophagoides farinae genome and transcriptome reveals two novel allergens Der f 37 and Der f 39.</title>
        <authorList>
            <person name="Chen J."/>
            <person name="Cai Z."/>
            <person name="Fan D."/>
            <person name="Hu J."/>
            <person name="Hou Y."/>
            <person name="He Y."/>
            <person name="Zhang Z."/>
            <person name="Zhao Z."/>
            <person name="Gao P."/>
            <person name="Hu W."/>
            <person name="Sun J."/>
            <person name="Li J."/>
            <person name="Ji K."/>
        </authorList>
    </citation>
    <scope>NUCLEOTIDE SEQUENCE</scope>
    <source>
        <strain evidence="7">JKM2019</strain>
    </source>
</reference>
<dbReference type="PANTHER" id="PTHR13237">
    <property type="entry name" value="SOMETHING ABOUT SILENCING PROTEIN 10-RELATED"/>
    <property type="match status" value="1"/>
</dbReference>
<feature type="region of interest" description="Disordered" evidence="5">
    <location>
        <begin position="217"/>
        <end position="272"/>
    </location>
</feature>
<feature type="domain" description="Sas10 C-terminal" evidence="6">
    <location>
        <begin position="240"/>
        <end position="311"/>
    </location>
</feature>
<name>A0A9D4P0Z6_DERFA</name>
<accession>A0A9D4P0Z6</accession>
<keyword evidence="4" id="KW-0539">Nucleus</keyword>
<dbReference type="InterPro" id="IPR007146">
    <property type="entry name" value="Sas10/Utp3/C1D"/>
</dbReference>
<evidence type="ECO:0000313" key="7">
    <source>
        <dbReference type="EMBL" id="KAH7642795.1"/>
    </source>
</evidence>
<organism evidence="7">
    <name type="scientific">Dermatophagoides farinae</name>
    <name type="common">American house dust mite</name>
    <dbReference type="NCBI Taxonomy" id="6954"/>
    <lineage>
        <taxon>Eukaryota</taxon>
        <taxon>Metazoa</taxon>
        <taxon>Ecdysozoa</taxon>
        <taxon>Arthropoda</taxon>
        <taxon>Chelicerata</taxon>
        <taxon>Arachnida</taxon>
        <taxon>Acari</taxon>
        <taxon>Acariformes</taxon>
        <taxon>Sarcoptiformes</taxon>
        <taxon>Astigmata</taxon>
        <taxon>Psoroptidia</taxon>
        <taxon>Analgoidea</taxon>
        <taxon>Pyroglyphidae</taxon>
        <taxon>Dermatophagoidinae</taxon>
        <taxon>Dermatophagoides</taxon>
    </lineage>
</organism>
<feature type="compositionally biased region" description="Basic residues" evidence="5">
    <location>
        <begin position="255"/>
        <end position="272"/>
    </location>
</feature>
<evidence type="ECO:0000256" key="5">
    <source>
        <dbReference type="SAM" id="MobiDB-lite"/>
    </source>
</evidence>
<protein>
    <submittedName>
        <fullName evidence="7">Something about silencing protein 10-like protein</fullName>
    </submittedName>
</protein>
<dbReference type="Proteomes" id="UP000828236">
    <property type="component" value="Unassembled WGS sequence"/>
</dbReference>
<keyword evidence="3" id="KW-0597">Phosphoprotein</keyword>
<evidence type="ECO:0000256" key="3">
    <source>
        <dbReference type="ARBA" id="ARBA00022553"/>
    </source>
</evidence>
<dbReference type="Pfam" id="PF09368">
    <property type="entry name" value="Sas10"/>
    <property type="match status" value="1"/>
</dbReference>
<gene>
    <name evidence="7" type="ORF">HUG17_9486</name>
</gene>
<sequence length="312" mass="36318">MDYRSQKQRDQDLAQYEEEEALQIQKRLLQSISDQDLVKEDIGSKSIERTTTIGGIPAGLTDAQKAAIVRQESPELELLKTDFEHYMNEINHKLEPLVLELDRSIGDSTRNPASSMLNLRLLLLTNYCAHISLYLSMKCRTDRQIVKDHPIIKRLFSYKKLIKQLDDWIEENGQFSRQIEFAVESIKNKRPIRFMKASEINMAKQDSILDPDIDVESIADDNDESDDDEQQSSMITDIGEKRAITYEMEKNKGLTPKRKREQRNPRVKYRKKYEKAVIRRKGQVRQPRKEVQKYGGEVTGINVRAVKSVKFK</sequence>
<dbReference type="EMBL" id="SDOV01000003">
    <property type="protein sequence ID" value="KAH7642795.1"/>
    <property type="molecule type" value="Genomic_DNA"/>
</dbReference>
<comment type="similarity">
    <text evidence="2">Belongs to the SAS10 family.</text>
</comment>
<proteinExistence type="inferred from homology"/>
<dbReference type="InterPro" id="IPR018972">
    <property type="entry name" value="Sas10_C_dom"/>
</dbReference>
<dbReference type="GO" id="GO:0032040">
    <property type="term" value="C:small-subunit processome"/>
    <property type="evidence" value="ECO:0007669"/>
    <property type="project" value="TreeGrafter"/>
</dbReference>
<comment type="subcellular location">
    <subcellularLocation>
        <location evidence="1">Nucleus</location>
    </subcellularLocation>
</comment>
<evidence type="ECO:0000256" key="1">
    <source>
        <dbReference type="ARBA" id="ARBA00004123"/>
    </source>
</evidence>
<dbReference type="AlphaFoldDB" id="A0A9D4P0Z6"/>
<reference evidence="7" key="1">
    <citation type="submission" date="2020-06" db="EMBL/GenBank/DDBJ databases">
        <authorList>
            <person name="Ji K."/>
            <person name="Li J."/>
        </authorList>
    </citation>
    <scope>NUCLEOTIDE SEQUENCE</scope>
    <source>
        <strain evidence="7">JKM2019</strain>
        <tissue evidence="7">Whole body</tissue>
    </source>
</reference>
<evidence type="ECO:0000256" key="4">
    <source>
        <dbReference type="ARBA" id="ARBA00023242"/>
    </source>
</evidence>
<comment type="caution">
    <text evidence="7">The sequence shown here is derived from an EMBL/GenBank/DDBJ whole genome shotgun (WGS) entry which is preliminary data.</text>
</comment>
<dbReference type="Pfam" id="PF04000">
    <property type="entry name" value="Sas10_Utp3"/>
    <property type="match status" value="1"/>
</dbReference>
<dbReference type="PANTHER" id="PTHR13237:SF8">
    <property type="entry name" value="SOMETHING ABOUT SILENCING PROTEIN 10"/>
    <property type="match status" value="1"/>
</dbReference>